<evidence type="ECO:0000313" key="13">
    <source>
        <dbReference type="Proteomes" id="UP000565579"/>
    </source>
</evidence>
<proteinExistence type="predicted"/>
<keyword evidence="4" id="KW-0808">Transferase</keyword>
<evidence type="ECO:0000256" key="4">
    <source>
        <dbReference type="ARBA" id="ARBA00022679"/>
    </source>
</evidence>
<dbReference type="InterPro" id="IPR036890">
    <property type="entry name" value="HATPase_C_sf"/>
</dbReference>
<dbReference type="AlphaFoldDB" id="A0A7X0TZL9"/>
<feature type="region of interest" description="Disordered" evidence="9">
    <location>
        <begin position="297"/>
        <end position="319"/>
    </location>
</feature>
<accession>A0A7X0TZL9</accession>
<keyword evidence="13" id="KW-1185">Reference proteome</keyword>
<dbReference type="InterPro" id="IPR011712">
    <property type="entry name" value="Sig_transdc_His_kin_sub3_dim/P"/>
</dbReference>
<dbReference type="GO" id="GO:0046983">
    <property type="term" value="F:protein dimerization activity"/>
    <property type="evidence" value="ECO:0007669"/>
    <property type="project" value="InterPro"/>
</dbReference>
<dbReference type="InterPro" id="IPR050482">
    <property type="entry name" value="Sensor_HK_TwoCompSys"/>
</dbReference>
<keyword evidence="6 12" id="KW-0418">Kinase</keyword>
<keyword evidence="10" id="KW-0812">Transmembrane</keyword>
<protein>
    <recommendedName>
        <fullName evidence="2">histidine kinase</fullName>
        <ecNumber evidence="2">2.7.13.3</ecNumber>
    </recommendedName>
</protein>
<reference evidence="12 13" key="1">
    <citation type="submission" date="2020-08" db="EMBL/GenBank/DDBJ databases">
        <title>Sequencing the genomes of 1000 actinobacteria strains.</title>
        <authorList>
            <person name="Klenk H.-P."/>
        </authorList>
    </citation>
    <scope>NUCLEOTIDE SEQUENCE [LARGE SCALE GENOMIC DNA]</scope>
    <source>
        <strain evidence="12 13">DSM 43768</strain>
    </source>
</reference>
<dbReference type="GO" id="GO:0000155">
    <property type="term" value="F:phosphorelay sensor kinase activity"/>
    <property type="evidence" value="ECO:0007669"/>
    <property type="project" value="InterPro"/>
</dbReference>
<evidence type="ECO:0000256" key="5">
    <source>
        <dbReference type="ARBA" id="ARBA00022741"/>
    </source>
</evidence>
<keyword evidence="7" id="KW-0067">ATP-binding</keyword>
<evidence type="ECO:0000256" key="3">
    <source>
        <dbReference type="ARBA" id="ARBA00022553"/>
    </source>
</evidence>
<evidence type="ECO:0000256" key="10">
    <source>
        <dbReference type="SAM" id="Phobius"/>
    </source>
</evidence>
<comment type="caution">
    <text evidence="12">The sequence shown here is derived from an EMBL/GenBank/DDBJ whole genome shotgun (WGS) entry which is preliminary data.</text>
</comment>
<comment type="catalytic activity">
    <reaction evidence="1">
        <text>ATP + protein L-histidine = ADP + protein N-phospho-L-histidine.</text>
        <dbReference type="EC" id="2.7.13.3"/>
    </reaction>
</comment>
<evidence type="ECO:0000259" key="11">
    <source>
        <dbReference type="Pfam" id="PF07730"/>
    </source>
</evidence>
<evidence type="ECO:0000256" key="1">
    <source>
        <dbReference type="ARBA" id="ARBA00000085"/>
    </source>
</evidence>
<feature type="transmembrane region" description="Helical" evidence="10">
    <location>
        <begin position="48"/>
        <end position="73"/>
    </location>
</feature>
<dbReference type="Pfam" id="PF07730">
    <property type="entry name" value="HisKA_3"/>
    <property type="match status" value="1"/>
</dbReference>
<keyword evidence="10" id="KW-1133">Transmembrane helix</keyword>
<feature type="transmembrane region" description="Helical" evidence="10">
    <location>
        <begin position="85"/>
        <end position="103"/>
    </location>
</feature>
<keyword evidence="3" id="KW-0597">Phosphoprotein</keyword>
<dbReference type="RefSeq" id="WP_185104033.1">
    <property type="nucleotide sequence ID" value="NZ_JACHMI010000001.1"/>
</dbReference>
<dbReference type="EC" id="2.7.13.3" evidence="2"/>
<dbReference type="Gene3D" id="1.20.5.1930">
    <property type="match status" value="1"/>
</dbReference>
<dbReference type="GO" id="GO:0016020">
    <property type="term" value="C:membrane"/>
    <property type="evidence" value="ECO:0007669"/>
    <property type="project" value="InterPro"/>
</dbReference>
<evidence type="ECO:0000313" key="12">
    <source>
        <dbReference type="EMBL" id="MBB6549643.1"/>
    </source>
</evidence>
<evidence type="ECO:0000256" key="2">
    <source>
        <dbReference type="ARBA" id="ARBA00012438"/>
    </source>
</evidence>
<dbReference type="GO" id="GO:0005524">
    <property type="term" value="F:ATP binding"/>
    <property type="evidence" value="ECO:0007669"/>
    <property type="project" value="UniProtKB-KW"/>
</dbReference>
<feature type="domain" description="Signal transduction histidine kinase subgroup 3 dimerisation and phosphoacceptor" evidence="11">
    <location>
        <begin position="155"/>
        <end position="218"/>
    </location>
</feature>
<dbReference type="PANTHER" id="PTHR24421">
    <property type="entry name" value="NITRATE/NITRITE SENSOR PROTEIN NARX-RELATED"/>
    <property type="match status" value="1"/>
</dbReference>
<keyword evidence="10" id="KW-0472">Membrane</keyword>
<dbReference type="EMBL" id="JACHMI010000001">
    <property type="protein sequence ID" value="MBB6549643.1"/>
    <property type="molecule type" value="Genomic_DNA"/>
</dbReference>
<evidence type="ECO:0000256" key="9">
    <source>
        <dbReference type="SAM" id="MobiDB-lite"/>
    </source>
</evidence>
<keyword evidence="8" id="KW-0902">Two-component regulatory system</keyword>
<sequence length="357" mass="36844">MPRTAQLVAVVVVADSALSWLDGMGGWALVAYAVAVALTMAARGRLPFAAFLAALALALVTGGSLALLVCTGFQAGQRLSTRRDLVVTAAGLIAYVCALLLAVERSPGGEDPWVSLARVVILTALPLLAGRYVAQQREHLRREKALVAEQERLRERLRIAHDMHDSLGHLLSLVSVQAAALEVGSLPPDQRRAVSGLADNARAAAAGLHRAVSALRDHDTPGLDDLDGLVARSRAAGAAVTIETCGEAVPLADPRASHAAYRVVQEGLTNAVKHASGAPITVSLDWQPDALLLSVANPLPRHPHSPAGGGSGNGSGLPGLTERVAAAGGLLQVHPGPRVFRLVAMLPLVPVLAGAAP</sequence>
<keyword evidence="5" id="KW-0547">Nucleotide-binding</keyword>
<organism evidence="12 13">
    <name type="scientific">Nonomuraea rubra</name>
    <dbReference type="NCBI Taxonomy" id="46180"/>
    <lineage>
        <taxon>Bacteria</taxon>
        <taxon>Bacillati</taxon>
        <taxon>Actinomycetota</taxon>
        <taxon>Actinomycetes</taxon>
        <taxon>Streptosporangiales</taxon>
        <taxon>Streptosporangiaceae</taxon>
        <taxon>Nonomuraea</taxon>
    </lineage>
</organism>
<name>A0A7X0TZL9_9ACTN</name>
<dbReference type="PANTHER" id="PTHR24421:SF10">
    <property type="entry name" value="NITRATE_NITRITE SENSOR PROTEIN NARQ"/>
    <property type="match status" value="1"/>
</dbReference>
<feature type="transmembrane region" description="Helical" evidence="10">
    <location>
        <begin position="115"/>
        <end position="134"/>
    </location>
</feature>
<gene>
    <name evidence="12" type="ORF">HD593_004438</name>
</gene>
<dbReference type="Proteomes" id="UP000565579">
    <property type="component" value="Unassembled WGS sequence"/>
</dbReference>
<dbReference type="SUPFAM" id="SSF55874">
    <property type="entry name" value="ATPase domain of HSP90 chaperone/DNA topoisomerase II/histidine kinase"/>
    <property type="match status" value="1"/>
</dbReference>
<dbReference type="Gene3D" id="3.30.565.10">
    <property type="entry name" value="Histidine kinase-like ATPase, C-terminal domain"/>
    <property type="match status" value="1"/>
</dbReference>
<evidence type="ECO:0000256" key="8">
    <source>
        <dbReference type="ARBA" id="ARBA00023012"/>
    </source>
</evidence>
<feature type="compositionally biased region" description="Gly residues" evidence="9">
    <location>
        <begin position="307"/>
        <end position="317"/>
    </location>
</feature>
<evidence type="ECO:0000256" key="7">
    <source>
        <dbReference type="ARBA" id="ARBA00022840"/>
    </source>
</evidence>
<evidence type="ECO:0000256" key="6">
    <source>
        <dbReference type="ARBA" id="ARBA00022777"/>
    </source>
</evidence>